<dbReference type="Proteomes" id="UP001197770">
    <property type="component" value="Unassembled WGS sequence"/>
</dbReference>
<evidence type="ECO:0000313" key="2">
    <source>
        <dbReference type="Proteomes" id="UP001197770"/>
    </source>
</evidence>
<evidence type="ECO:0000313" key="1">
    <source>
        <dbReference type="EMBL" id="MCC4213062.1"/>
    </source>
</evidence>
<gene>
    <name evidence="1" type="ORF">LLW17_10055</name>
</gene>
<proteinExistence type="predicted"/>
<sequence length="111" mass="12710">MGLYLLNISVDPIDPNPEHIAEDLSINDQESIIEIVFEKVLGYEDAIKEYDDHDTEDHTKKAHVKIDLTTHSVLHNNLNKSFIDTAKKKFPNYTVNLKNGFQKLDIPPPKI</sequence>
<accession>A0ABS8GSS8</accession>
<organism evidence="1 2">
    <name type="scientific">Leeuwenhoekiella parthenopeia</name>
    <dbReference type="NCBI Taxonomy" id="2890320"/>
    <lineage>
        <taxon>Bacteria</taxon>
        <taxon>Pseudomonadati</taxon>
        <taxon>Bacteroidota</taxon>
        <taxon>Flavobacteriia</taxon>
        <taxon>Flavobacteriales</taxon>
        <taxon>Flavobacteriaceae</taxon>
        <taxon>Leeuwenhoekiella</taxon>
    </lineage>
</organism>
<dbReference type="EMBL" id="JAJGMW010000011">
    <property type="protein sequence ID" value="MCC4213062.1"/>
    <property type="molecule type" value="Genomic_DNA"/>
</dbReference>
<keyword evidence="2" id="KW-1185">Reference proteome</keyword>
<reference evidence="1 2" key="1">
    <citation type="submission" date="2021-11" db="EMBL/GenBank/DDBJ databases">
        <title>Seasonal and diel survey of microbial diversity of the Tyrrhenian coast.</title>
        <authorList>
            <person name="Gattoni G."/>
            <person name="Corral P."/>
        </authorList>
    </citation>
    <scope>NUCLEOTIDE SEQUENCE [LARGE SCALE GENOMIC DNA]</scope>
    <source>
        <strain evidence="1 2">Mr9</strain>
    </source>
</reference>
<protein>
    <submittedName>
        <fullName evidence="1">Uncharacterized protein</fullName>
    </submittedName>
</protein>
<dbReference type="RefSeq" id="WP_228230127.1">
    <property type="nucleotide sequence ID" value="NZ_JAJGMW010000011.1"/>
</dbReference>
<name>A0ABS8GSS8_9FLAO</name>
<comment type="caution">
    <text evidence="1">The sequence shown here is derived from an EMBL/GenBank/DDBJ whole genome shotgun (WGS) entry which is preliminary data.</text>
</comment>